<keyword evidence="3" id="KW-1185">Reference proteome</keyword>
<dbReference type="InterPro" id="IPR050317">
    <property type="entry name" value="Plant_Fungal_Acyltransferase"/>
</dbReference>
<dbReference type="EMBL" id="JANBOH010000063">
    <property type="protein sequence ID" value="KAJ1646376.1"/>
    <property type="molecule type" value="Genomic_DNA"/>
</dbReference>
<evidence type="ECO:0000256" key="1">
    <source>
        <dbReference type="ARBA" id="ARBA00022679"/>
    </source>
</evidence>
<organism evidence="2 3">
    <name type="scientific">Coemansia asiatica</name>
    <dbReference type="NCBI Taxonomy" id="1052880"/>
    <lineage>
        <taxon>Eukaryota</taxon>
        <taxon>Fungi</taxon>
        <taxon>Fungi incertae sedis</taxon>
        <taxon>Zoopagomycota</taxon>
        <taxon>Kickxellomycotina</taxon>
        <taxon>Kickxellomycetes</taxon>
        <taxon>Kickxellales</taxon>
        <taxon>Kickxellaceae</taxon>
        <taxon>Coemansia</taxon>
    </lineage>
</organism>
<comment type="caution">
    <text evidence="2">The sequence shown here is derived from an EMBL/GenBank/DDBJ whole genome shotgun (WGS) entry which is preliminary data.</text>
</comment>
<keyword evidence="1" id="KW-0808">Transferase</keyword>
<dbReference type="InterPro" id="IPR023213">
    <property type="entry name" value="CAT-like_dom_sf"/>
</dbReference>
<proteinExistence type="predicted"/>
<dbReference type="AlphaFoldDB" id="A0A9W8CL88"/>
<evidence type="ECO:0000313" key="2">
    <source>
        <dbReference type="EMBL" id="KAJ1646376.1"/>
    </source>
</evidence>
<dbReference type="Proteomes" id="UP001145021">
    <property type="component" value="Unassembled WGS sequence"/>
</dbReference>
<dbReference type="Gene3D" id="3.30.559.10">
    <property type="entry name" value="Chloramphenicol acetyltransferase-like domain"/>
    <property type="match status" value="2"/>
</dbReference>
<name>A0A9W8CL88_9FUNG</name>
<dbReference type="PANTHER" id="PTHR31642:SF310">
    <property type="entry name" value="FATTY ALCOHOL:CAFFEOYL-COA ACYLTRANSFERASE"/>
    <property type="match status" value="1"/>
</dbReference>
<dbReference type="GO" id="GO:0016747">
    <property type="term" value="F:acyltransferase activity, transferring groups other than amino-acyl groups"/>
    <property type="evidence" value="ECO:0007669"/>
    <property type="project" value="TreeGrafter"/>
</dbReference>
<sequence>MVATSPLEYLKKVRSQKIVLGTMDLSEFGILVDGLYFYKNEHFTSHFMPLDLLVRSFCRIAVDHYPILLGRPTINKAGKGVISVDPLNLCLPDFADMFVDHPAEMFFETLPGTLKDSSEVLFFNTRKFYQTSGVGRLPKASYHRDNASSIIRILRFKDSQYVALSFSFSHVMFDGIGGISFMNHWAEYTRNLDAVENGTYRLSEPPINDRRVMERCFEGVDPIEPLYIKHFKETLRPSLTMGMSKDIAPVLMATPDVAIIEEHHLMHFTAASLERLRQDIDKDETTNIALAALMTKSIVLANQRTFGTLPENSYMVIPYDSRVRSGIPKQYAGNASFAAIAPLSPQKIVDEPYKMLVQAIKEHVSKMEISHTKAALLTIENNLGLLYQASFALCNSPASSYLCITSMRYMPIQSIDFGYGKPCITAMDYFFKEGMAHLLANQQDGGVDLYLNYSDKNFKALCQLKDIKKYANIIY</sequence>
<accession>A0A9W8CL88</accession>
<evidence type="ECO:0000313" key="3">
    <source>
        <dbReference type="Proteomes" id="UP001145021"/>
    </source>
</evidence>
<gene>
    <name evidence="2" type="ORF">LPJ64_002121</name>
</gene>
<reference evidence="2" key="1">
    <citation type="submission" date="2022-07" db="EMBL/GenBank/DDBJ databases">
        <title>Phylogenomic reconstructions and comparative analyses of Kickxellomycotina fungi.</title>
        <authorList>
            <person name="Reynolds N.K."/>
            <person name="Stajich J.E."/>
            <person name="Barry K."/>
            <person name="Grigoriev I.V."/>
            <person name="Crous P."/>
            <person name="Smith M.E."/>
        </authorList>
    </citation>
    <scope>NUCLEOTIDE SEQUENCE</scope>
    <source>
        <strain evidence="2">NBRC 105413</strain>
    </source>
</reference>
<protein>
    <submittedName>
        <fullName evidence="2">Uncharacterized protein</fullName>
    </submittedName>
</protein>
<dbReference type="Pfam" id="PF02458">
    <property type="entry name" value="Transferase"/>
    <property type="match status" value="1"/>
</dbReference>
<dbReference type="PANTHER" id="PTHR31642">
    <property type="entry name" value="TRICHOTHECENE 3-O-ACETYLTRANSFERASE"/>
    <property type="match status" value="1"/>
</dbReference>